<dbReference type="EMBL" id="VSSQ01029418">
    <property type="protein sequence ID" value="MPM79553.1"/>
    <property type="molecule type" value="Genomic_DNA"/>
</dbReference>
<dbReference type="Pfam" id="PF19570">
    <property type="entry name" value="DUF6088"/>
    <property type="match status" value="1"/>
</dbReference>
<gene>
    <name evidence="1" type="ORF">SDC9_126591</name>
</gene>
<proteinExistence type="predicted"/>
<protein>
    <recommendedName>
        <fullName evidence="2">AbiEi antitoxin C-terminal domain-containing protein</fullName>
    </recommendedName>
</protein>
<accession>A0A645CRL5</accession>
<organism evidence="1">
    <name type="scientific">bioreactor metagenome</name>
    <dbReference type="NCBI Taxonomy" id="1076179"/>
    <lineage>
        <taxon>unclassified sequences</taxon>
        <taxon>metagenomes</taxon>
        <taxon>ecological metagenomes</taxon>
    </lineage>
</organism>
<reference evidence="1" key="1">
    <citation type="submission" date="2019-08" db="EMBL/GenBank/DDBJ databases">
        <authorList>
            <person name="Kucharzyk K."/>
            <person name="Murdoch R.W."/>
            <person name="Higgins S."/>
            <person name="Loffler F."/>
        </authorList>
    </citation>
    <scope>NUCLEOTIDE SEQUENCE</scope>
</reference>
<dbReference type="InterPro" id="IPR045738">
    <property type="entry name" value="DUF6088"/>
</dbReference>
<evidence type="ECO:0008006" key="2">
    <source>
        <dbReference type="Google" id="ProtNLM"/>
    </source>
</evidence>
<dbReference type="AlphaFoldDB" id="A0A645CRL5"/>
<name>A0A645CRL5_9ZZZZ</name>
<evidence type="ECO:0000313" key="1">
    <source>
        <dbReference type="EMBL" id="MPM79553.1"/>
    </source>
</evidence>
<sequence length="208" mass="23393">MIWDYIAANYEENQPILAAQLRKASGVPSNNLRQNLKFLTDKGKLKRFDNGVYYIPGRSRLKSGAALSPSRVAEAKYIMQDGCVCGYYAGLKFANMLGITTQVPNVVEIVSNNASAKLRTVEMRGIRILLRKTRAVITSENYLALQFLDMLNTAEAYSELSEDRLYSLLKEYIKKTGITSGMISNYIGAFPDRVARILIEKRLFNVFA</sequence>
<comment type="caution">
    <text evidence="1">The sequence shown here is derived from an EMBL/GenBank/DDBJ whole genome shotgun (WGS) entry which is preliminary data.</text>
</comment>